<dbReference type="InterPro" id="IPR020556">
    <property type="entry name" value="Amidase_CS"/>
</dbReference>
<gene>
    <name evidence="2" type="ORF">METZ01_LOCUS212333</name>
</gene>
<accession>A0A382FA00</accession>
<evidence type="ECO:0000313" key="2">
    <source>
        <dbReference type="EMBL" id="SVB59479.1"/>
    </source>
</evidence>
<feature type="non-terminal residue" evidence="2">
    <location>
        <position position="300"/>
    </location>
</feature>
<dbReference type="EMBL" id="UINC01048664">
    <property type="protein sequence ID" value="SVB59479.1"/>
    <property type="molecule type" value="Genomic_DNA"/>
</dbReference>
<name>A0A382FA00_9ZZZZ</name>
<feature type="domain" description="Amidase" evidence="1">
    <location>
        <begin position="27"/>
        <end position="298"/>
    </location>
</feature>
<dbReference type="PANTHER" id="PTHR11895:SF7">
    <property type="entry name" value="GLUTAMYL-TRNA(GLN) AMIDOTRANSFERASE SUBUNIT A, MITOCHONDRIAL"/>
    <property type="match status" value="1"/>
</dbReference>
<dbReference type="AlphaFoldDB" id="A0A382FA00"/>
<dbReference type="Pfam" id="PF01425">
    <property type="entry name" value="Amidase"/>
    <property type="match status" value="1"/>
</dbReference>
<evidence type="ECO:0000259" key="1">
    <source>
        <dbReference type="Pfam" id="PF01425"/>
    </source>
</evidence>
<dbReference type="InterPro" id="IPR023631">
    <property type="entry name" value="Amidase_dom"/>
</dbReference>
<protein>
    <recommendedName>
        <fullName evidence="1">Amidase domain-containing protein</fullName>
    </recommendedName>
</protein>
<sequence length="300" mass="31774">MPTSTLPFKSAAQLIRGYKAHRFTPLDVLAAVFARVDECEPQVNAWQLVDRRRARRVAQASTRRWADGHPCGLLDGVPVAIKDVTETRGWPTLNGSLAIDPKGPWPVDAIVVERLKAHGAVILGKTQTPEFAWRGITESTLHGVTRNPWNLDWTTGGSSGGAAAAVAAGMATLATGTDSGGSIRGPASFCSVVGFKPSFGRVPVWPASPLMMMEHCGPLARTVQDAALAFTVMAGGDSRDGYAIQALFPDVLSGLGKGVRGLKIGISPDLGVPRIDDEVRRVIATSRKIFTGLGARVFAV</sequence>
<dbReference type="InterPro" id="IPR036928">
    <property type="entry name" value="AS_sf"/>
</dbReference>
<dbReference type="GO" id="GO:0003824">
    <property type="term" value="F:catalytic activity"/>
    <property type="evidence" value="ECO:0007669"/>
    <property type="project" value="InterPro"/>
</dbReference>
<dbReference type="PROSITE" id="PS00571">
    <property type="entry name" value="AMIDASES"/>
    <property type="match status" value="1"/>
</dbReference>
<dbReference type="SUPFAM" id="SSF75304">
    <property type="entry name" value="Amidase signature (AS) enzymes"/>
    <property type="match status" value="1"/>
</dbReference>
<dbReference type="InterPro" id="IPR000120">
    <property type="entry name" value="Amidase"/>
</dbReference>
<proteinExistence type="predicted"/>
<organism evidence="2">
    <name type="scientific">marine metagenome</name>
    <dbReference type="NCBI Taxonomy" id="408172"/>
    <lineage>
        <taxon>unclassified sequences</taxon>
        <taxon>metagenomes</taxon>
        <taxon>ecological metagenomes</taxon>
    </lineage>
</organism>
<dbReference type="Gene3D" id="3.90.1300.10">
    <property type="entry name" value="Amidase signature (AS) domain"/>
    <property type="match status" value="1"/>
</dbReference>
<reference evidence="2" key="1">
    <citation type="submission" date="2018-05" db="EMBL/GenBank/DDBJ databases">
        <authorList>
            <person name="Lanie J.A."/>
            <person name="Ng W.-L."/>
            <person name="Kazmierczak K.M."/>
            <person name="Andrzejewski T.M."/>
            <person name="Davidsen T.M."/>
            <person name="Wayne K.J."/>
            <person name="Tettelin H."/>
            <person name="Glass J.I."/>
            <person name="Rusch D."/>
            <person name="Podicherti R."/>
            <person name="Tsui H.-C.T."/>
            <person name="Winkler M.E."/>
        </authorList>
    </citation>
    <scope>NUCLEOTIDE SEQUENCE</scope>
</reference>
<dbReference type="PANTHER" id="PTHR11895">
    <property type="entry name" value="TRANSAMIDASE"/>
    <property type="match status" value="1"/>
</dbReference>